<feature type="binding site" evidence="9">
    <location>
        <begin position="242"/>
        <end position="243"/>
    </location>
    <ligand>
        <name>ATP</name>
        <dbReference type="ChEBI" id="CHEBI:30616"/>
    </ligand>
</feature>
<keyword evidence="4 9" id="KW-0418">Kinase</keyword>
<dbReference type="GO" id="GO:0046872">
    <property type="term" value="F:metal ion binding"/>
    <property type="evidence" value="ECO:0007669"/>
    <property type="project" value="UniProtKB-KW"/>
</dbReference>
<evidence type="ECO:0000313" key="14">
    <source>
        <dbReference type="Proteomes" id="UP000465302"/>
    </source>
</evidence>
<feature type="domain" description="Carbohydrate kinase PfkB" evidence="10">
    <location>
        <begin position="5"/>
        <end position="285"/>
    </location>
</feature>
<keyword evidence="8 9" id="KW-0119">Carbohydrate metabolism</keyword>
<dbReference type="UniPathway" id="UPA00916">
    <property type="reaction ID" value="UER00889"/>
</dbReference>
<evidence type="ECO:0000259" key="10">
    <source>
        <dbReference type="Pfam" id="PF00294"/>
    </source>
</evidence>
<keyword evidence="9" id="KW-0963">Cytoplasm</keyword>
<evidence type="ECO:0000256" key="1">
    <source>
        <dbReference type="ARBA" id="ARBA00022679"/>
    </source>
</evidence>
<dbReference type="Proteomes" id="UP000465302">
    <property type="component" value="Unassembled WGS sequence"/>
</dbReference>
<evidence type="ECO:0000256" key="5">
    <source>
        <dbReference type="ARBA" id="ARBA00022840"/>
    </source>
</evidence>
<dbReference type="InterPro" id="IPR011877">
    <property type="entry name" value="Ribokinase"/>
</dbReference>
<accession>A0A2A7N5B3</accession>
<feature type="binding site" evidence="9">
    <location>
        <position position="279"/>
    </location>
    <ligand>
        <name>K(+)</name>
        <dbReference type="ChEBI" id="CHEBI:29103"/>
    </ligand>
</feature>
<comment type="function">
    <text evidence="9">Catalyzes the phosphorylation of ribose at O-5 in a reaction requiring ATP and magnesium. The resulting D-ribose-5-phosphate can then be used either for sythesis of nucleotides, histidine, and tryptophan, or as a component of the pentose phosphate pathway.</text>
</comment>
<keyword evidence="1 9" id="KW-0808">Transferase</keyword>
<keyword evidence="13" id="KW-1185">Reference proteome</keyword>
<comment type="caution">
    <text evidence="9">Lacks conserved residue(s) required for the propagation of feature annotation.</text>
</comment>
<dbReference type="PANTHER" id="PTHR10584:SF166">
    <property type="entry name" value="RIBOKINASE"/>
    <property type="match status" value="1"/>
</dbReference>
<name>A0A2A7N5B3_MYCAG</name>
<feature type="binding site" evidence="9">
    <location>
        <position position="239"/>
    </location>
    <ligand>
        <name>K(+)</name>
        <dbReference type="ChEBI" id="CHEBI:29103"/>
    </ligand>
</feature>
<feature type="binding site" evidence="9">
    <location>
        <position position="243"/>
    </location>
    <ligand>
        <name>substrate</name>
    </ligand>
</feature>
<dbReference type="InterPro" id="IPR002139">
    <property type="entry name" value="Ribo/fructo_kinase"/>
</dbReference>
<keyword evidence="5 9" id="KW-0067">ATP-binding</keyword>
<feature type="active site" description="Proton acceptor" evidence="9">
    <location>
        <position position="243"/>
    </location>
</feature>
<reference evidence="12 13" key="1">
    <citation type="submission" date="2017-10" db="EMBL/GenBank/DDBJ databases">
        <title>The new phylogeny of genus Mycobacterium.</title>
        <authorList>
            <person name="Tortoli E."/>
            <person name="Trovato A."/>
            <person name="Cirillo D.M."/>
        </authorList>
    </citation>
    <scope>NUCLEOTIDE SEQUENCE [LARGE SCALE GENOMIC DNA]</scope>
    <source>
        <strain evidence="12 13">CCUG37673</strain>
    </source>
</reference>
<evidence type="ECO:0000256" key="2">
    <source>
        <dbReference type="ARBA" id="ARBA00022723"/>
    </source>
</evidence>
<dbReference type="InterPro" id="IPR011611">
    <property type="entry name" value="PfkB_dom"/>
</dbReference>
<keyword evidence="3 9" id="KW-0547">Nucleotide-binding</keyword>
<dbReference type="EMBL" id="BLKS01000001">
    <property type="protein sequence ID" value="GFG53207.1"/>
    <property type="molecule type" value="Genomic_DNA"/>
</dbReference>
<dbReference type="EC" id="2.7.1.15" evidence="9"/>
<comment type="activity regulation">
    <text evidence="9">Activated by a monovalent cation that binds near, but not in, the active site. The most likely occupant of the site in vivo is potassium. Ion binding induces a conformational change that may alter substrate affinity.</text>
</comment>
<evidence type="ECO:0000256" key="3">
    <source>
        <dbReference type="ARBA" id="ARBA00022741"/>
    </source>
</evidence>
<feature type="binding site" evidence="9">
    <location>
        <position position="274"/>
    </location>
    <ligand>
        <name>K(+)</name>
        <dbReference type="ChEBI" id="CHEBI:29103"/>
    </ligand>
</feature>
<evidence type="ECO:0000256" key="9">
    <source>
        <dbReference type="HAMAP-Rule" id="MF_01987"/>
    </source>
</evidence>
<evidence type="ECO:0000256" key="6">
    <source>
        <dbReference type="ARBA" id="ARBA00022842"/>
    </source>
</evidence>
<comment type="caution">
    <text evidence="12">The sequence shown here is derived from an EMBL/GenBank/DDBJ whole genome shotgun (WGS) entry which is preliminary data.</text>
</comment>
<dbReference type="PANTHER" id="PTHR10584">
    <property type="entry name" value="SUGAR KINASE"/>
    <property type="match status" value="1"/>
</dbReference>
<dbReference type="Gene3D" id="3.40.1190.20">
    <property type="match status" value="1"/>
</dbReference>
<keyword evidence="6 9" id="KW-0460">Magnesium</keyword>
<keyword evidence="7 9" id="KW-0630">Potassium</keyword>
<feature type="binding site" evidence="9">
    <location>
        <position position="142"/>
    </location>
    <ligand>
        <name>substrate</name>
    </ligand>
</feature>
<dbReference type="GO" id="GO:0019303">
    <property type="term" value="P:D-ribose catabolic process"/>
    <property type="evidence" value="ECO:0007669"/>
    <property type="project" value="UniProtKB-UniRule"/>
</dbReference>
<dbReference type="Pfam" id="PF00294">
    <property type="entry name" value="PfkB"/>
    <property type="match status" value="1"/>
</dbReference>
<evidence type="ECO:0000256" key="4">
    <source>
        <dbReference type="ARBA" id="ARBA00022777"/>
    </source>
</evidence>
<dbReference type="GO" id="GO:0005524">
    <property type="term" value="F:ATP binding"/>
    <property type="evidence" value="ECO:0007669"/>
    <property type="project" value="UniProtKB-UniRule"/>
</dbReference>
<comment type="catalytic activity">
    <reaction evidence="9">
        <text>D-ribose + ATP = D-ribose 5-phosphate + ADP + H(+)</text>
        <dbReference type="Rhea" id="RHEA:13697"/>
        <dbReference type="ChEBI" id="CHEBI:15378"/>
        <dbReference type="ChEBI" id="CHEBI:30616"/>
        <dbReference type="ChEBI" id="CHEBI:47013"/>
        <dbReference type="ChEBI" id="CHEBI:78346"/>
        <dbReference type="ChEBI" id="CHEBI:456216"/>
        <dbReference type="EC" id="2.7.1.15"/>
    </reaction>
</comment>
<sequence length="295" mass="29901">MSAGRVFVVGSLNADHRVQVARIPKPGETMLASDIIVSAGGKGANQAVAAARAGAATTIIGAIGDDGDGAVVSQALQRQDIDTGHVRVIPDAPTGRALITVDARGENTIVVSPGANDKLAVDDIDAGLRGIGDGDLLLLQLETPELLVRHAARVASAAGAGVLLNPTPVPESVCGLFDDVDLLIVNEHELAQLGDDIAGLARQAEATVICTAGAEGASVTHRGRVEHVAAADVHAVDTTAAGDTFIGYVAAHLAARRDDIIGAIETAVQAAGLAVTRAGAIDSIPYRNELPEGTR</sequence>
<evidence type="ECO:0000313" key="12">
    <source>
        <dbReference type="EMBL" id="PEG38917.1"/>
    </source>
</evidence>
<protein>
    <recommendedName>
        <fullName evidence="9">Ribokinase</fullName>
        <shortName evidence="9">RK</shortName>
        <ecNumber evidence="9">2.7.1.15</ecNumber>
    </recommendedName>
</protein>
<evidence type="ECO:0000313" key="13">
    <source>
        <dbReference type="Proteomes" id="UP000220914"/>
    </source>
</evidence>
<dbReference type="RefSeq" id="WP_097940266.1">
    <property type="nucleotide sequence ID" value="NZ_BLKS01000001.1"/>
</dbReference>
<dbReference type="HAMAP" id="MF_01987">
    <property type="entry name" value="Ribokinase"/>
    <property type="match status" value="1"/>
</dbReference>
<feature type="binding site" evidence="9">
    <location>
        <position position="186"/>
    </location>
    <ligand>
        <name>ATP</name>
        <dbReference type="ChEBI" id="CHEBI:30616"/>
    </ligand>
</feature>
<feature type="binding site" evidence="9">
    <location>
        <begin position="13"/>
        <end position="15"/>
    </location>
    <ligand>
        <name>substrate</name>
    </ligand>
</feature>
<comment type="subcellular location">
    <subcellularLocation>
        <location evidence="9">Cytoplasm</location>
    </subcellularLocation>
</comment>
<dbReference type="EMBL" id="PDCP01000017">
    <property type="protein sequence ID" value="PEG38917.1"/>
    <property type="molecule type" value="Genomic_DNA"/>
</dbReference>
<dbReference type="PRINTS" id="PR00990">
    <property type="entry name" value="RIBOKINASE"/>
</dbReference>
<feature type="binding site" evidence="9">
    <location>
        <position position="237"/>
    </location>
    <ligand>
        <name>K(+)</name>
        <dbReference type="ChEBI" id="CHEBI:29103"/>
    </ligand>
</feature>
<dbReference type="SUPFAM" id="SSF53613">
    <property type="entry name" value="Ribokinase-like"/>
    <property type="match status" value="1"/>
</dbReference>
<feature type="binding site" evidence="9">
    <location>
        <begin position="41"/>
        <end position="45"/>
    </location>
    <ligand>
        <name>substrate</name>
    </ligand>
</feature>
<gene>
    <name evidence="11" type="primary">rbsK_2</name>
    <name evidence="9" type="synonym">rbsK</name>
    <name evidence="12" type="ORF">CQY20_11785</name>
    <name evidence="11" type="ORF">MAGR_46480</name>
</gene>
<comment type="cofactor">
    <cofactor evidence="9">
        <name>Mg(2+)</name>
        <dbReference type="ChEBI" id="CHEBI:18420"/>
    </cofactor>
    <text evidence="9">Requires a divalent cation, most likely magnesium in vivo, as an electrophilic catalyst to aid phosphoryl group transfer. It is the chelate of the metal and the nucleotide that is the actual substrate.</text>
</comment>
<evidence type="ECO:0000256" key="8">
    <source>
        <dbReference type="ARBA" id="ARBA00023277"/>
    </source>
</evidence>
<feature type="binding site" evidence="9">
    <location>
        <begin position="211"/>
        <end position="216"/>
    </location>
    <ligand>
        <name>ATP</name>
        <dbReference type="ChEBI" id="CHEBI:30616"/>
    </ligand>
</feature>
<keyword evidence="2 9" id="KW-0479">Metal-binding</keyword>
<comment type="pathway">
    <text evidence="9">Carbohydrate metabolism; D-ribose degradation; D-ribose 5-phosphate from beta-D-ribopyranose: step 2/2.</text>
</comment>
<dbReference type="InterPro" id="IPR029056">
    <property type="entry name" value="Ribokinase-like"/>
</dbReference>
<proteinExistence type="inferred from homology"/>
<dbReference type="AlphaFoldDB" id="A0A2A7N5B3"/>
<evidence type="ECO:0000313" key="11">
    <source>
        <dbReference type="EMBL" id="GFG53207.1"/>
    </source>
</evidence>
<dbReference type="GO" id="GO:0005829">
    <property type="term" value="C:cytosol"/>
    <property type="evidence" value="ECO:0007669"/>
    <property type="project" value="TreeGrafter"/>
</dbReference>
<comment type="similarity">
    <text evidence="9">Belongs to the carbohydrate kinase PfkB family. Ribokinase subfamily.</text>
</comment>
<dbReference type="GO" id="GO:0004747">
    <property type="term" value="F:ribokinase activity"/>
    <property type="evidence" value="ECO:0007669"/>
    <property type="project" value="UniProtKB-UniRule"/>
</dbReference>
<feature type="binding site" evidence="9">
    <location>
        <position position="283"/>
    </location>
    <ligand>
        <name>K(+)</name>
        <dbReference type="ChEBI" id="CHEBI:29103"/>
    </ligand>
</feature>
<reference evidence="11" key="3">
    <citation type="submission" date="2020-02" db="EMBL/GenBank/DDBJ databases">
        <authorList>
            <person name="Matsumoto Y."/>
            <person name="Motooka D."/>
            <person name="Nakamura S."/>
        </authorList>
    </citation>
    <scope>NUCLEOTIDE SEQUENCE</scope>
    <source>
        <strain evidence="11">JCM 6377</strain>
    </source>
</reference>
<comment type="subunit">
    <text evidence="9">Homodimer.</text>
</comment>
<evidence type="ECO:0000256" key="7">
    <source>
        <dbReference type="ARBA" id="ARBA00022958"/>
    </source>
</evidence>
<dbReference type="OrthoDB" id="9775849at2"/>
<dbReference type="Proteomes" id="UP000220914">
    <property type="component" value="Unassembled WGS sequence"/>
</dbReference>
<reference evidence="11 14" key="2">
    <citation type="journal article" date="2019" name="Emerg. Microbes Infect.">
        <title>Comprehensive subspecies identification of 175 nontuberculous mycobacteria species based on 7547 genomic profiles.</title>
        <authorList>
            <person name="Matsumoto Y."/>
            <person name="Kinjo T."/>
            <person name="Motooka D."/>
            <person name="Nabeya D."/>
            <person name="Jung N."/>
            <person name="Uechi K."/>
            <person name="Horii T."/>
            <person name="Iida T."/>
            <person name="Fujita J."/>
            <person name="Nakamura S."/>
        </authorList>
    </citation>
    <scope>NUCLEOTIDE SEQUENCE [LARGE SCALE GENOMIC DNA]</scope>
    <source>
        <strain evidence="11 14">JCM 6377</strain>
    </source>
</reference>
<dbReference type="CDD" id="cd01174">
    <property type="entry name" value="ribokinase"/>
    <property type="match status" value="1"/>
</dbReference>
<feature type="binding site" evidence="9">
    <location>
        <position position="277"/>
    </location>
    <ligand>
        <name>K(+)</name>
        <dbReference type="ChEBI" id="CHEBI:29103"/>
    </ligand>
</feature>
<organism evidence="12 13">
    <name type="scientific">Mycolicibacterium agri</name>
    <name type="common">Mycobacterium agri</name>
    <dbReference type="NCBI Taxonomy" id="36811"/>
    <lineage>
        <taxon>Bacteria</taxon>
        <taxon>Bacillati</taxon>
        <taxon>Actinomycetota</taxon>
        <taxon>Actinomycetes</taxon>
        <taxon>Mycobacteriales</taxon>
        <taxon>Mycobacteriaceae</taxon>
        <taxon>Mycolicibacterium</taxon>
    </lineage>
</organism>